<comment type="caution">
    <text evidence="3">The sequence shown here is derived from an EMBL/GenBank/DDBJ whole genome shotgun (WGS) entry which is preliminary data.</text>
</comment>
<feature type="domain" description="Endo-beta-1,6-galactanase-like" evidence="1">
    <location>
        <begin position="50"/>
        <end position="411"/>
    </location>
</feature>
<dbReference type="Pfam" id="PF17189">
    <property type="entry name" value="Glyco_hydro_30C"/>
    <property type="match status" value="1"/>
</dbReference>
<accession>A0ABW3QKS9</accession>
<reference evidence="4" key="1">
    <citation type="journal article" date="2019" name="Int. J. Syst. Evol. Microbiol.">
        <title>The Global Catalogue of Microorganisms (GCM) 10K type strain sequencing project: providing services to taxonomists for standard genome sequencing and annotation.</title>
        <authorList>
            <consortium name="The Broad Institute Genomics Platform"/>
            <consortium name="The Broad Institute Genome Sequencing Center for Infectious Disease"/>
            <person name="Wu L."/>
            <person name="Ma J."/>
        </authorList>
    </citation>
    <scope>NUCLEOTIDE SEQUENCE [LARGE SCALE GENOMIC DNA]</scope>
    <source>
        <strain evidence="4">CCUG 55608</strain>
    </source>
</reference>
<organism evidence="3 4">
    <name type="scientific">Larkinella insperata</name>
    <dbReference type="NCBI Taxonomy" id="332158"/>
    <lineage>
        <taxon>Bacteria</taxon>
        <taxon>Pseudomonadati</taxon>
        <taxon>Bacteroidota</taxon>
        <taxon>Cytophagia</taxon>
        <taxon>Cytophagales</taxon>
        <taxon>Spirosomataceae</taxon>
        <taxon>Larkinella</taxon>
    </lineage>
</organism>
<dbReference type="PANTHER" id="PTHR42767">
    <property type="entry name" value="ENDO-BETA-1,6-GALACTANASE"/>
    <property type="match status" value="1"/>
</dbReference>
<keyword evidence="4" id="KW-1185">Reference proteome</keyword>
<evidence type="ECO:0000313" key="3">
    <source>
        <dbReference type="EMBL" id="MFD1143548.1"/>
    </source>
</evidence>
<dbReference type="PROSITE" id="PS51257">
    <property type="entry name" value="PROKAR_LIPOPROTEIN"/>
    <property type="match status" value="1"/>
</dbReference>
<feature type="domain" description="Glycosyl hydrolase family 30 beta sandwich" evidence="2">
    <location>
        <begin position="440"/>
        <end position="524"/>
    </location>
</feature>
<dbReference type="InterPro" id="IPR017853">
    <property type="entry name" value="GH"/>
</dbReference>
<name>A0ABW3QKS9_9BACT</name>
<gene>
    <name evidence="3" type="ORF">ACFQ4C_20645</name>
</gene>
<protein>
    <submittedName>
        <fullName evidence="3">Glycoside hydrolase family 30 protein</fullName>
    </submittedName>
</protein>
<dbReference type="InterPro" id="IPR039743">
    <property type="entry name" value="6GAL/EXGAL"/>
</dbReference>
<dbReference type="SUPFAM" id="SSF51445">
    <property type="entry name" value="(Trans)glycosidases"/>
    <property type="match status" value="1"/>
</dbReference>
<dbReference type="Pfam" id="PF14587">
    <property type="entry name" value="Glyco_hydr_30_2"/>
    <property type="match status" value="1"/>
</dbReference>
<dbReference type="GO" id="GO:0016787">
    <property type="term" value="F:hydrolase activity"/>
    <property type="evidence" value="ECO:0007669"/>
    <property type="project" value="UniProtKB-KW"/>
</dbReference>
<dbReference type="EMBL" id="JBHTLP010000014">
    <property type="protein sequence ID" value="MFD1143548.1"/>
    <property type="molecule type" value="Genomic_DNA"/>
</dbReference>
<dbReference type="InterPro" id="IPR013780">
    <property type="entry name" value="Glyco_hydro_b"/>
</dbReference>
<sequence>MKYLSLSPKGISDRGPFSSLMLVTLFLIFGSCRADGPVRKPDQPAKKTVVTVAIDPSKTYQTIDHFGASDAWACQFVGNWPAGTKNEIADLLFSRDTLSNGQPKGIGLSLWRFNIGAGTAEQGDASGIRDEWRRAESFLTNDGTYNWEKQAGQLWFLKAGKERGVPEFLAFPNSPPVQFTTNRRGYATNGAPNLNPDQHERFSEFLADVVDGVRSKTGITFQYISPVNEPQWDWSDGGQEGTPFYNNQIAGMTRSLSAALLKRRLSTKINIAEAGQIDYLYSEHNRPGRSNQINSFFLKEAPDYVGDLPNLSRAISGHSYFTTSPQKTAVAKRKQIASLLETHPDLKYWMSEYCILGDNDGEIQGSGRDLGMDPALYVAKVIHNDLTHANASAWHWWIALSPYNYKDGLIYVDKNKTGGQYTVSKMLWALGNYSLFIRPGAVRVEATLPPDTEGLFASAFLNKDGKLVMVIVNSSSKEVEVKAQSTTGPIDRVKMYQTSATATLTPIKEHKGYFTAKASSITTIVGE</sequence>
<dbReference type="Proteomes" id="UP001597116">
    <property type="component" value="Unassembled WGS sequence"/>
</dbReference>
<dbReference type="InterPro" id="IPR033452">
    <property type="entry name" value="GH30_C"/>
</dbReference>
<dbReference type="Gene3D" id="2.60.40.1180">
    <property type="entry name" value="Golgi alpha-mannosidase II"/>
    <property type="match status" value="1"/>
</dbReference>
<dbReference type="PANTHER" id="PTHR42767:SF1">
    <property type="entry name" value="ENDO-BETA-1,6-GALACTANASE-LIKE DOMAIN-CONTAINING PROTEIN"/>
    <property type="match status" value="1"/>
</dbReference>
<dbReference type="SUPFAM" id="SSF51011">
    <property type="entry name" value="Glycosyl hydrolase domain"/>
    <property type="match status" value="1"/>
</dbReference>
<keyword evidence="3" id="KW-0378">Hydrolase</keyword>
<evidence type="ECO:0000259" key="2">
    <source>
        <dbReference type="Pfam" id="PF17189"/>
    </source>
</evidence>
<dbReference type="InterPro" id="IPR039514">
    <property type="entry name" value="6GAL-like"/>
</dbReference>
<evidence type="ECO:0000313" key="4">
    <source>
        <dbReference type="Proteomes" id="UP001597116"/>
    </source>
</evidence>
<proteinExistence type="predicted"/>
<dbReference type="Gene3D" id="3.20.20.80">
    <property type="entry name" value="Glycosidases"/>
    <property type="match status" value="1"/>
</dbReference>
<evidence type="ECO:0000259" key="1">
    <source>
        <dbReference type="Pfam" id="PF14587"/>
    </source>
</evidence>